<dbReference type="Gene3D" id="3.60.15.10">
    <property type="entry name" value="Ribonuclease Z/Hydroxyacylglutathione hydrolase-like"/>
    <property type="match status" value="1"/>
</dbReference>
<dbReference type="GO" id="GO:0016740">
    <property type="term" value="F:transferase activity"/>
    <property type="evidence" value="ECO:0007669"/>
    <property type="project" value="TreeGrafter"/>
</dbReference>
<gene>
    <name evidence="2" type="ORF">H9849_01390</name>
</gene>
<evidence type="ECO:0000313" key="2">
    <source>
        <dbReference type="EMBL" id="HIX71653.1"/>
    </source>
</evidence>
<accession>A0A9D2BD38</accession>
<comment type="caution">
    <text evidence="2">The sequence shown here is derived from an EMBL/GenBank/DDBJ whole genome shotgun (WGS) entry which is preliminary data.</text>
</comment>
<dbReference type="PANTHER" id="PTHR13754:SF13">
    <property type="entry name" value="METALLO-BETA-LACTAMASE SUPERFAMILY PROTEIN (AFU_ORTHOLOGUE AFUA_3G07630)"/>
    <property type="match status" value="1"/>
</dbReference>
<dbReference type="AlphaFoldDB" id="A0A9D2BD38"/>
<dbReference type="Pfam" id="PF00753">
    <property type="entry name" value="Lactamase_B"/>
    <property type="match status" value="1"/>
</dbReference>
<dbReference type="SUPFAM" id="SSF56281">
    <property type="entry name" value="Metallo-hydrolase/oxidoreductase"/>
    <property type="match status" value="1"/>
</dbReference>
<evidence type="ECO:0000313" key="3">
    <source>
        <dbReference type="Proteomes" id="UP000886805"/>
    </source>
</evidence>
<protein>
    <submittedName>
        <fullName evidence="2">MBL fold metallo-hydrolase</fullName>
    </submittedName>
</protein>
<dbReference type="InterPro" id="IPR036866">
    <property type="entry name" value="RibonucZ/Hydroxyglut_hydro"/>
</dbReference>
<proteinExistence type="predicted"/>
<organism evidence="2 3">
    <name type="scientific">Candidatus Anaerobutyricum stercoripullorum</name>
    <dbReference type="NCBI Taxonomy" id="2838456"/>
    <lineage>
        <taxon>Bacteria</taxon>
        <taxon>Bacillati</taxon>
        <taxon>Bacillota</taxon>
        <taxon>Clostridia</taxon>
        <taxon>Lachnospirales</taxon>
        <taxon>Lachnospiraceae</taxon>
        <taxon>Anaerobutyricum</taxon>
    </lineage>
</organism>
<name>A0A9D2BD38_9FIRM</name>
<reference evidence="2" key="2">
    <citation type="submission" date="2021-04" db="EMBL/GenBank/DDBJ databases">
        <authorList>
            <person name="Gilroy R."/>
        </authorList>
    </citation>
    <scope>NUCLEOTIDE SEQUENCE</scope>
    <source>
        <strain evidence="2">ChiSxjej3B15-1167</strain>
    </source>
</reference>
<dbReference type="InterPro" id="IPR041712">
    <property type="entry name" value="DHPS-like_MBL-fold"/>
</dbReference>
<dbReference type="EMBL" id="DXEQ01000033">
    <property type="protein sequence ID" value="HIX71653.1"/>
    <property type="molecule type" value="Genomic_DNA"/>
</dbReference>
<reference evidence="2" key="1">
    <citation type="journal article" date="2021" name="PeerJ">
        <title>Extensive microbial diversity within the chicken gut microbiome revealed by metagenomics and culture.</title>
        <authorList>
            <person name="Gilroy R."/>
            <person name="Ravi A."/>
            <person name="Getino M."/>
            <person name="Pursley I."/>
            <person name="Horton D.L."/>
            <person name="Alikhan N.F."/>
            <person name="Baker D."/>
            <person name="Gharbi K."/>
            <person name="Hall N."/>
            <person name="Watson M."/>
            <person name="Adriaenssens E.M."/>
            <person name="Foster-Nyarko E."/>
            <person name="Jarju S."/>
            <person name="Secka A."/>
            <person name="Antonio M."/>
            <person name="Oren A."/>
            <person name="Chaudhuri R.R."/>
            <person name="La Ragione R."/>
            <person name="Hildebrand F."/>
            <person name="Pallen M.J."/>
        </authorList>
    </citation>
    <scope>NUCLEOTIDE SEQUENCE</scope>
    <source>
        <strain evidence="2">ChiSxjej3B15-1167</strain>
    </source>
</reference>
<feature type="domain" description="Metallo-beta-lactamase" evidence="1">
    <location>
        <begin position="21"/>
        <end position="129"/>
    </location>
</feature>
<dbReference type="CDD" id="cd07713">
    <property type="entry name" value="DHPS-like_MBL-fold"/>
    <property type="match status" value="1"/>
</dbReference>
<dbReference type="InterPro" id="IPR001279">
    <property type="entry name" value="Metallo-B-lactamas"/>
</dbReference>
<evidence type="ECO:0000259" key="1">
    <source>
        <dbReference type="Pfam" id="PF00753"/>
    </source>
</evidence>
<dbReference type="Proteomes" id="UP000886805">
    <property type="component" value="Unassembled WGS sequence"/>
</dbReference>
<dbReference type="InterPro" id="IPR052926">
    <property type="entry name" value="Metallo-beta-lactamase_dom"/>
</dbReference>
<sequence length="273" mass="30354">MLVKVLIDNISNNELLCEWGLSVYVEYKDKKILLDGGTTGAFAQNAKMLGIDLNAVDFGVISHAHYDHADGLAAFFEANDHAPVYLREGSEENCFKQEGPGYKYIGIREGFLEKYADRLRYVEGDFSPSEGVYLIPHKTEGLEKLGEKAHMYREWEGVFSPDTFAHEQSLVFDTSQGLVIFNSCSHGGADNIIREIGDTFPDKKIYALFGGLHLHASADEDVLALAERIRQTGIRKIYTGHCTGDHALELLKEELGDVVEGICSGFEINDIVE</sequence>
<dbReference type="PANTHER" id="PTHR13754">
    <property type="entry name" value="METALLO-BETA-LACTAMASE SUPERFAMILY PROTEIN"/>
    <property type="match status" value="1"/>
</dbReference>